<gene>
    <name evidence="1" type="ORF">RM519_09220</name>
</gene>
<evidence type="ECO:0000313" key="1">
    <source>
        <dbReference type="EMBL" id="MDT0553422.1"/>
    </source>
</evidence>
<dbReference type="EMBL" id="JAVRHV010000004">
    <property type="protein sequence ID" value="MDT0553422.1"/>
    <property type="molecule type" value="Genomic_DNA"/>
</dbReference>
<protein>
    <submittedName>
        <fullName evidence="1">Uncharacterized protein</fullName>
    </submittedName>
</protein>
<accession>A0ABU2Y5U9</accession>
<keyword evidence="2" id="KW-1185">Reference proteome</keyword>
<proteinExistence type="predicted"/>
<sequence>MKSLKLHTILILFSISFIDLIGQNDTPLFETNEPLKIVISTSLREITNDLKEREQRPAQLIVKNENGTEELHQIKIRVRGVTRAKKEVCQFPPLRLNFKKKQTKNTVFEGQDKLKLVTHCINSNNYSQNALKEYLAYKLFEVITPYSFKTRLCEITYIDTLRNNRTTHQLGFLIEDIDDLAKRNGLKEFDGRIVNQEALQKETLDKMVFFQYLIGNLDWAVPNRHNMKVLAGKEKELPIGIPYDFDYSGWVNTSYATPPDVVKISSVRTRVFRGLCRINNYSETLVFYKKIRPQLEKTLIDVPFLTDKSRNYITKYLNNFYDILNDPNRVRDEIIRACRAEHEHTYSK</sequence>
<comment type="caution">
    <text evidence="1">The sequence shown here is derived from an EMBL/GenBank/DDBJ whole genome shotgun (WGS) entry which is preliminary data.</text>
</comment>
<organism evidence="1 2">
    <name type="scientific">Urechidicola vernalis</name>
    <dbReference type="NCBI Taxonomy" id="3075600"/>
    <lineage>
        <taxon>Bacteria</taxon>
        <taxon>Pseudomonadati</taxon>
        <taxon>Bacteroidota</taxon>
        <taxon>Flavobacteriia</taxon>
        <taxon>Flavobacteriales</taxon>
        <taxon>Flavobacteriaceae</taxon>
        <taxon>Urechidicola</taxon>
    </lineage>
</organism>
<dbReference type="RefSeq" id="WP_311593436.1">
    <property type="nucleotide sequence ID" value="NZ_JAVRHV010000004.1"/>
</dbReference>
<name>A0ABU2Y5U9_9FLAO</name>
<evidence type="ECO:0000313" key="2">
    <source>
        <dbReference type="Proteomes" id="UP001252186"/>
    </source>
</evidence>
<dbReference type="Proteomes" id="UP001252186">
    <property type="component" value="Unassembled WGS sequence"/>
</dbReference>
<reference evidence="1 2" key="1">
    <citation type="submission" date="2023-09" db="EMBL/GenBank/DDBJ databases">
        <authorList>
            <person name="Rey-Velasco X."/>
        </authorList>
    </citation>
    <scope>NUCLEOTIDE SEQUENCE [LARGE SCALE GENOMIC DNA]</scope>
    <source>
        <strain evidence="1 2">P050</strain>
    </source>
</reference>